<organism evidence="1 2">
    <name type="scientific">Ceratitis capitata</name>
    <name type="common">Mediterranean fruit fly</name>
    <name type="synonym">Tephritis capitata</name>
    <dbReference type="NCBI Taxonomy" id="7213"/>
    <lineage>
        <taxon>Eukaryota</taxon>
        <taxon>Metazoa</taxon>
        <taxon>Ecdysozoa</taxon>
        <taxon>Arthropoda</taxon>
        <taxon>Hexapoda</taxon>
        <taxon>Insecta</taxon>
        <taxon>Pterygota</taxon>
        <taxon>Neoptera</taxon>
        <taxon>Endopterygota</taxon>
        <taxon>Diptera</taxon>
        <taxon>Brachycera</taxon>
        <taxon>Muscomorpha</taxon>
        <taxon>Tephritoidea</taxon>
        <taxon>Tephritidae</taxon>
        <taxon>Ceratitis</taxon>
        <taxon>Ceratitis</taxon>
    </lineage>
</organism>
<dbReference type="AlphaFoldDB" id="A0A811UZU3"/>
<evidence type="ECO:0000313" key="2">
    <source>
        <dbReference type="Proteomes" id="UP000606786"/>
    </source>
</evidence>
<accession>A0A811UZU3</accession>
<name>A0A811UZU3_CERCA</name>
<dbReference type="EMBL" id="CAJHJT010000034">
    <property type="protein sequence ID" value="CAD7002653.1"/>
    <property type="molecule type" value="Genomic_DNA"/>
</dbReference>
<comment type="caution">
    <text evidence="1">The sequence shown here is derived from an EMBL/GenBank/DDBJ whole genome shotgun (WGS) entry which is preliminary data.</text>
</comment>
<sequence>MELFRTGNCCRLLEQIEISFALINCLRPKLMQQSKCQSNGKQHMACKLRQCTQAYIHIHIYEHTNIYKYVCICLQCVDIYMHVQHIVIEIGVNCTHCSLTPPQLCQAKRRLEAATPYVCNKIFANSRHIDNGVDMHDF</sequence>
<dbReference type="Proteomes" id="UP000606786">
    <property type="component" value="Unassembled WGS sequence"/>
</dbReference>
<protein>
    <submittedName>
        <fullName evidence="1">(Mediterranean fruit fly) hypothetical protein</fullName>
    </submittedName>
</protein>
<keyword evidence="2" id="KW-1185">Reference proteome</keyword>
<reference evidence="1" key="1">
    <citation type="submission" date="2020-11" db="EMBL/GenBank/DDBJ databases">
        <authorList>
            <person name="Whitehead M."/>
        </authorList>
    </citation>
    <scope>NUCLEOTIDE SEQUENCE</scope>
    <source>
        <strain evidence="1">EGII</strain>
    </source>
</reference>
<evidence type="ECO:0000313" key="1">
    <source>
        <dbReference type="EMBL" id="CAD7002653.1"/>
    </source>
</evidence>
<proteinExistence type="predicted"/>
<gene>
    <name evidence="1" type="ORF">CCAP1982_LOCUS11136</name>
</gene>